<evidence type="ECO:0000313" key="8">
    <source>
        <dbReference type="EMBL" id="KAG2468589.1"/>
    </source>
</evidence>
<evidence type="ECO:0000256" key="2">
    <source>
        <dbReference type="ARBA" id="ARBA00022692"/>
    </source>
</evidence>
<dbReference type="InterPro" id="IPR039283">
    <property type="entry name" value="MOSPD1/3"/>
</dbReference>
<keyword evidence="2 6" id="KW-0812">Transmembrane</keyword>
<dbReference type="SUPFAM" id="SSF49354">
    <property type="entry name" value="PapD-like"/>
    <property type="match status" value="1"/>
</dbReference>
<keyword evidence="9" id="KW-1185">Reference proteome</keyword>
<accession>A0A8X7XJ46</accession>
<sequence>MSQTTQRGGKWRDLDHSLGRTARSEVTTTGFENPAGTAPQGKLPIFLFPAELTFYAEDQTSHKQVLTLYNPYGFIVKFKILSTAPARYTVADAEGYVKPNSCIDIVIRHKDISARHYGVVDKFRMDVFEEERRVVLGRKEVLSILQPGRRAIGTGQKEQLRKELQGWSPAHMLPPQQGRAPSPAFFVLYVMVGLTCVTALMLPLHEEKSTLVPQYLHVTVMQKLVCAYILAVGKNLSSSSLNSAVDGLMAKAAAEQHIKKMANGNHDGL</sequence>
<protein>
    <recommendedName>
        <fullName evidence="5">Motile sperm domain-containing protein 3</fullName>
    </recommendedName>
</protein>
<dbReference type="GO" id="GO:0005737">
    <property type="term" value="C:cytoplasm"/>
    <property type="evidence" value="ECO:0007669"/>
    <property type="project" value="TreeGrafter"/>
</dbReference>
<organism evidence="8 9">
    <name type="scientific">Polypterus senegalus</name>
    <name type="common">Senegal bichir</name>
    <dbReference type="NCBI Taxonomy" id="55291"/>
    <lineage>
        <taxon>Eukaryota</taxon>
        <taxon>Metazoa</taxon>
        <taxon>Chordata</taxon>
        <taxon>Craniata</taxon>
        <taxon>Vertebrata</taxon>
        <taxon>Euteleostomi</taxon>
        <taxon>Actinopterygii</taxon>
        <taxon>Polypteriformes</taxon>
        <taxon>Polypteridae</taxon>
        <taxon>Polypterus</taxon>
    </lineage>
</organism>
<dbReference type="InterPro" id="IPR000535">
    <property type="entry name" value="MSP_dom"/>
</dbReference>
<feature type="domain" description="MSP" evidence="7">
    <location>
        <begin position="46"/>
        <end position="126"/>
    </location>
</feature>
<proteinExistence type="predicted"/>
<dbReference type="FunFam" id="2.60.40.10:FF:000676">
    <property type="entry name" value="motile sperm domain-containing protein 3"/>
    <property type="match status" value="1"/>
</dbReference>
<evidence type="ECO:0000256" key="1">
    <source>
        <dbReference type="ARBA" id="ARBA00004141"/>
    </source>
</evidence>
<evidence type="ECO:0000256" key="5">
    <source>
        <dbReference type="ARBA" id="ARBA00070425"/>
    </source>
</evidence>
<dbReference type="AlphaFoldDB" id="A0A8X7XJ46"/>
<evidence type="ECO:0000259" key="7">
    <source>
        <dbReference type="Pfam" id="PF00635"/>
    </source>
</evidence>
<comment type="subcellular location">
    <subcellularLocation>
        <location evidence="1">Membrane</location>
        <topology evidence="1">Multi-pass membrane protein</topology>
    </subcellularLocation>
</comment>
<evidence type="ECO:0000256" key="6">
    <source>
        <dbReference type="SAM" id="Phobius"/>
    </source>
</evidence>
<dbReference type="PANTHER" id="PTHR34441:SF1">
    <property type="entry name" value="MOTILE SPERM DOMAIN-CONTAINING 1"/>
    <property type="match status" value="1"/>
</dbReference>
<evidence type="ECO:0000256" key="3">
    <source>
        <dbReference type="ARBA" id="ARBA00022989"/>
    </source>
</evidence>
<keyword evidence="4 6" id="KW-0472">Membrane</keyword>
<dbReference type="EMBL" id="JAATIS010000485">
    <property type="protein sequence ID" value="KAG2468589.1"/>
    <property type="molecule type" value="Genomic_DNA"/>
</dbReference>
<feature type="transmembrane region" description="Helical" evidence="6">
    <location>
        <begin position="184"/>
        <end position="202"/>
    </location>
</feature>
<dbReference type="Gene3D" id="2.60.40.10">
    <property type="entry name" value="Immunoglobulins"/>
    <property type="match status" value="1"/>
</dbReference>
<dbReference type="InterPro" id="IPR008962">
    <property type="entry name" value="PapD-like_sf"/>
</dbReference>
<comment type="caution">
    <text evidence="8">The sequence shown here is derived from an EMBL/GenBank/DDBJ whole genome shotgun (WGS) entry which is preliminary data.</text>
</comment>
<feature type="non-terminal residue" evidence="8">
    <location>
        <position position="269"/>
    </location>
</feature>
<feature type="non-terminal residue" evidence="8">
    <location>
        <position position="1"/>
    </location>
</feature>
<evidence type="ECO:0000313" key="9">
    <source>
        <dbReference type="Proteomes" id="UP000886611"/>
    </source>
</evidence>
<dbReference type="PANTHER" id="PTHR34441">
    <property type="entry name" value="MOTILE SPERM DOMAIN-CONTAINING PROTEIN 1"/>
    <property type="match status" value="1"/>
</dbReference>
<dbReference type="Pfam" id="PF00635">
    <property type="entry name" value="Motile_Sperm"/>
    <property type="match status" value="1"/>
</dbReference>
<name>A0A8X7XJ46_POLSE</name>
<reference evidence="8 9" key="1">
    <citation type="journal article" date="2021" name="Cell">
        <title>Tracing the genetic footprints of vertebrate landing in non-teleost ray-finned fishes.</title>
        <authorList>
            <person name="Bi X."/>
            <person name="Wang K."/>
            <person name="Yang L."/>
            <person name="Pan H."/>
            <person name="Jiang H."/>
            <person name="Wei Q."/>
            <person name="Fang M."/>
            <person name="Yu H."/>
            <person name="Zhu C."/>
            <person name="Cai Y."/>
            <person name="He Y."/>
            <person name="Gan X."/>
            <person name="Zeng H."/>
            <person name="Yu D."/>
            <person name="Zhu Y."/>
            <person name="Jiang H."/>
            <person name="Qiu Q."/>
            <person name="Yang H."/>
            <person name="Zhang Y.E."/>
            <person name="Wang W."/>
            <person name="Zhu M."/>
            <person name="He S."/>
            <person name="Zhang G."/>
        </authorList>
    </citation>
    <scope>NUCLEOTIDE SEQUENCE [LARGE SCALE GENOMIC DNA]</scope>
    <source>
        <strain evidence="8">Bchr_013</strain>
    </source>
</reference>
<keyword evidence="3 6" id="KW-1133">Transmembrane helix</keyword>
<dbReference type="Proteomes" id="UP000886611">
    <property type="component" value="Unassembled WGS sequence"/>
</dbReference>
<evidence type="ECO:0000256" key="4">
    <source>
        <dbReference type="ARBA" id="ARBA00023136"/>
    </source>
</evidence>
<dbReference type="InterPro" id="IPR013783">
    <property type="entry name" value="Ig-like_fold"/>
</dbReference>
<gene>
    <name evidence="8" type="primary">Mospd1_0</name>
    <name evidence="8" type="ORF">GTO96_0014572</name>
</gene>
<dbReference type="GO" id="GO:0016020">
    <property type="term" value="C:membrane"/>
    <property type="evidence" value="ECO:0007669"/>
    <property type="project" value="UniProtKB-SubCell"/>
</dbReference>